<organism evidence="2 3">
    <name type="scientific">Mycena rosella</name>
    <name type="common">Pink bonnet</name>
    <name type="synonym">Agaricus rosellus</name>
    <dbReference type="NCBI Taxonomy" id="1033263"/>
    <lineage>
        <taxon>Eukaryota</taxon>
        <taxon>Fungi</taxon>
        <taxon>Dikarya</taxon>
        <taxon>Basidiomycota</taxon>
        <taxon>Agaricomycotina</taxon>
        <taxon>Agaricomycetes</taxon>
        <taxon>Agaricomycetidae</taxon>
        <taxon>Agaricales</taxon>
        <taxon>Marasmiineae</taxon>
        <taxon>Mycenaceae</taxon>
        <taxon>Mycena</taxon>
    </lineage>
</organism>
<keyword evidence="1" id="KW-1133">Transmembrane helix</keyword>
<dbReference type="EMBL" id="JARKIE010000444">
    <property type="protein sequence ID" value="KAJ7638093.1"/>
    <property type="molecule type" value="Genomic_DNA"/>
</dbReference>
<proteinExistence type="predicted"/>
<keyword evidence="1" id="KW-0812">Transmembrane</keyword>
<keyword evidence="1" id="KW-0472">Membrane</keyword>
<evidence type="ECO:0000313" key="3">
    <source>
        <dbReference type="Proteomes" id="UP001221757"/>
    </source>
</evidence>
<accession>A0AAD7C373</accession>
<sequence length="124" mass="13850">MSLPATESKNVKFSQDQVKVFKEIFPITAAAAAVNSSSEVALTDHQLKILKHKERNEKARIHMANKCAAAKTLTPAEQEAFTAKERAYKAKYRESDPWPTRHKSAALPSFLLLLCLALILILIF</sequence>
<evidence type="ECO:0000256" key="1">
    <source>
        <dbReference type="SAM" id="Phobius"/>
    </source>
</evidence>
<gene>
    <name evidence="2" type="ORF">B0H17DRAFT_1216878</name>
</gene>
<feature type="transmembrane region" description="Helical" evidence="1">
    <location>
        <begin position="105"/>
        <end position="123"/>
    </location>
</feature>
<evidence type="ECO:0000313" key="2">
    <source>
        <dbReference type="EMBL" id="KAJ7638093.1"/>
    </source>
</evidence>
<reference evidence="2" key="1">
    <citation type="submission" date="2023-03" db="EMBL/GenBank/DDBJ databases">
        <title>Massive genome expansion in bonnet fungi (Mycena s.s.) driven by repeated elements and novel gene families across ecological guilds.</title>
        <authorList>
            <consortium name="Lawrence Berkeley National Laboratory"/>
            <person name="Harder C.B."/>
            <person name="Miyauchi S."/>
            <person name="Viragh M."/>
            <person name="Kuo A."/>
            <person name="Thoen E."/>
            <person name="Andreopoulos B."/>
            <person name="Lu D."/>
            <person name="Skrede I."/>
            <person name="Drula E."/>
            <person name="Henrissat B."/>
            <person name="Morin E."/>
            <person name="Kohler A."/>
            <person name="Barry K."/>
            <person name="LaButti K."/>
            <person name="Morin E."/>
            <person name="Salamov A."/>
            <person name="Lipzen A."/>
            <person name="Mereny Z."/>
            <person name="Hegedus B."/>
            <person name="Baldrian P."/>
            <person name="Stursova M."/>
            <person name="Weitz H."/>
            <person name="Taylor A."/>
            <person name="Grigoriev I.V."/>
            <person name="Nagy L.G."/>
            <person name="Martin F."/>
            <person name="Kauserud H."/>
        </authorList>
    </citation>
    <scope>NUCLEOTIDE SEQUENCE</scope>
    <source>
        <strain evidence="2">CBHHK067</strain>
    </source>
</reference>
<name>A0AAD7C373_MYCRO</name>
<dbReference type="Proteomes" id="UP001221757">
    <property type="component" value="Unassembled WGS sequence"/>
</dbReference>
<comment type="caution">
    <text evidence="2">The sequence shown here is derived from an EMBL/GenBank/DDBJ whole genome shotgun (WGS) entry which is preliminary data.</text>
</comment>
<keyword evidence="3" id="KW-1185">Reference proteome</keyword>
<protein>
    <submittedName>
        <fullName evidence="2">Uncharacterized protein</fullName>
    </submittedName>
</protein>
<dbReference type="AlphaFoldDB" id="A0AAD7C373"/>